<dbReference type="GO" id="GO:0004674">
    <property type="term" value="F:protein serine/threonine kinase activity"/>
    <property type="evidence" value="ECO:0007669"/>
    <property type="project" value="UniProtKB-KW"/>
</dbReference>
<dbReference type="PROSITE" id="PS00107">
    <property type="entry name" value="PROTEIN_KINASE_ATP"/>
    <property type="match status" value="1"/>
</dbReference>
<protein>
    <submittedName>
        <fullName evidence="9">Serine/Threonine kinase domain protein</fullName>
    </submittedName>
</protein>
<keyword evidence="2" id="KW-0808">Transferase</keyword>
<dbReference type="InParanoid" id="I7M962"/>
<dbReference type="GeneID" id="7842770"/>
<dbReference type="AlphaFoldDB" id="I7M962"/>
<keyword evidence="5 6" id="KW-0067">ATP-binding</keyword>
<dbReference type="GO" id="GO:0005524">
    <property type="term" value="F:ATP binding"/>
    <property type="evidence" value="ECO:0007669"/>
    <property type="project" value="UniProtKB-UniRule"/>
</dbReference>
<name>I7M962_TETTS</name>
<dbReference type="GO" id="GO:0035556">
    <property type="term" value="P:intracellular signal transduction"/>
    <property type="evidence" value="ECO:0007669"/>
    <property type="project" value="TreeGrafter"/>
</dbReference>
<feature type="region of interest" description="Disordered" evidence="7">
    <location>
        <begin position="402"/>
        <end position="461"/>
    </location>
</feature>
<dbReference type="InterPro" id="IPR000719">
    <property type="entry name" value="Prot_kinase_dom"/>
</dbReference>
<dbReference type="FunFam" id="1.10.510.10:FF:000740">
    <property type="entry name" value="SNF1-related protein kinase, putative"/>
    <property type="match status" value="1"/>
</dbReference>
<feature type="region of interest" description="Disordered" evidence="7">
    <location>
        <begin position="595"/>
        <end position="641"/>
    </location>
</feature>
<gene>
    <name evidence="9" type="ORF">TTHERM_00310320</name>
</gene>
<feature type="compositionally biased region" description="Basic and acidic residues" evidence="7">
    <location>
        <begin position="1"/>
        <end position="14"/>
    </location>
</feature>
<proteinExistence type="predicted"/>
<accession>I7M962</accession>
<dbReference type="RefSeq" id="XP_001021107.2">
    <property type="nucleotide sequence ID" value="XM_001021107.3"/>
</dbReference>
<feature type="domain" description="Protein kinase" evidence="8">
    <location>
        <begin position="71"/>
        <end position="323"/>
    </location>
</feature>
<evidence type="ECO:0000256" key="4">
    <source>
        <dbReference type="ARBA" id="ARBA00022777"/>
    </source>
</evidence>
<dbReference type="PANTHER" id="PTHR24346:SF82">
    <property type="entry name" value="KP78A-RELATED"/>
    <property type="match status" value="1"/>
</dbReference>
<evidence type="ECO:0000313" key="9">
    <source>
        <dbReference type="EMBL" id="EAS00862.2"/>
    </source>
</evidence>
<evidence type="ECO:0000256" key="3">
    <source>
        <dbReference type="ARBA" id="ARBA00022741"/>
    </source>
</evidence>
<evidence type="ECO:0000256" key="6">
    <source>
        <dbReference type="PROSITE-ProRule" id="PRU10141"/>
    </source>
</evidence>
<feature type="compositionally biased region" description="Polar residues" evidence="7">
    <location>
        <begin position="626"/>
        <end position="641"/>
    </location>
</feature>
<sequence length="946" mass="106796">MSNKQNIDKHDDQRVPSQQDSQQHQKNQDQKTPAQITSNNQNGKMSQQSSKDQQQMNSRSTINKKKYIGHYIIGETLGEGTFGKVKVATHILTGEKVAIKILEKEKIQDVSDVERVSREIHILKLLRHQNIIQLYEIIETEKQLFLITEYASGGELFDYIVKNTKVQEREASVFFQQIISGVEYIHKLKIVHRDMKPENLLLSYNKRIKIVDFGLSNTYKKNELLKTACGSPCYAAPEMIAGKRYLGLGVDIWSCGVILFALVCGYLPFEDPNTSNLYKKILAGDYQIPKFVSSEGRDLIKNILTTDPTKRFTISDIRKHPWFNQVKPNPMCEGIIVGYNRIPIDFDIIQQLEKFNIDKEFAKNCVEANKHNHITTSYYLLLRKHIRNGGKSIADISSENFDNTLLQPNKPPQQNKHETILEDERQRQSRKNQRTKETRISVSATKELDNQSQQSSNQQTTITQNYEIQNTSMNMNDLKGTQNSLILSQKNNLQRPVTNQGINNSQLPNILNSNIIPQNVQNRKIGSRNAQNQGKIYEYPKPNSNNYFYDSQSPSPIKPLYIAGNQNGNDSNKSEGYQNAVNTINNGIFNSAIPNSFKYPTHPSSMTASPRQAAQGRFESRMRQAANPNEIQEPSRHSSVGNNTIVNQIAGASTGSKQRQSKKQEAVQPLTSAAQNNSLQTQQTPTSQFSQNQQYQQNFVNWANRTRIHMRHISQAGKRPGSIQQAYEKERGKSTEPQIDDSANTSGYKILNASILDQSLNGSLNNTFVLNQTAFINGHNINNGGVGNKVQKANFNILQGITGFRTTANSGAQNNYLNASLNTSIDNRNNQIGFIQQNGNFKQNNLNSTAYHNFNLGNKNKLNNILGVQNSNRVGTAVNYDYNATPSIANTNNNIYKKNYPQTTFNSNNVSLNSSQIQSNNDSLNTSINFNNTMYGSVNPKKRQIF</sequence>
<dbReference type="eggNOG" id="KOG0583">
    <property type="taxonomic scope" value="Eukaryota"/>
</dbReference>
<dbReference type="Pfam" id="PF00069">
    <property type="entry name" value="Pkinase"/>
    <property type="match status" value="1"/>
</dbReference>
<feature type="compositionally biased region" description="Low complexity" evidence="7">
    <location>
        <begin position="44"/>
        <end position="58"/>
    </location>
</feature>
<organism evidence="9 10">
    <name type="scientific">Tetrahymena thermophila (strain SB210)</name>
    <dbReference type="NCBI Taxonomy" id="312017"/>
    <lineage>
        <taxon>Eukaryota</taxon>
        <taxon>Sar</taxon>
        <taxon>Alveolata</taxon>
        <taxon>Ciliophora</taxon>
        <taxon>Intramacronucleata</taxon>
        <taxon>Oligohymenophorea</taxon>
        <taxon>Hymenostomatida</taxon>
        <taxon>Tetrahymenina</taxon>
        <taxon>Tetrahymenidae</taxon>
        <taxon>Tetrahymena</taxon>
    </lineage>
</organism>
<dbReference type="PROSITE" id="PS00108">
    <property type="entry name" value="PROTEIN_KINASE_ST"/>
    <property type="match status" value="1"/>
</dbReference>
<reference evidence="10" key="1">
    <citation type="journal article" date="2006" name="PLoS Biol.">
        <title>Macronuclear genome sequence of the ciliate Tetrahymena thermophila, a model eukaryote.</title>
        <authorList>
            <person name="Eisen J.A."/>
            <person name="Coyne R.S."/>
            <person name="Wu M."/>
            <person name="Wu D."/>
            <person name="Thiagarajan M."/>
            <person name="Wortman J.R."/>
            <person name="Badger J.H."/>
            <person name="Ren Q."/>
            <person name="Amedeo P."/>
            <person name="Jones K.M."/>
            <person name="Tallon L.J."/>
            <person name="Delcher A.L."/>
            <person name="Salzberg S.L."/>
            <person name="Silva J.C."/>
            <person name="Haas B.J."/>
            <person name="Majoros W.H."/>
            <person name="Farzad M."/>
            <person name="Carlton J.M."/>
            <person name="Smith R.K. Jr."/>
            <person name="Garg J."/>
            <person name="Pearlman R.E."/>
            <person name="Karrer K.M."/>
            <person name="Sun L."/>
            <person name="Manning G."/>
            <person name="Elde N.C."/>
            <person name="Turkewitz A.P."/>
            <person name="Asai D.J."/>
            <person name="Wilkes D.E."/>
            <person name="Wang Y."/>
            <person name="Cai H."/>
            <person name="Collins K."/>
            <person name="Stewart B.A."/>
            <person name="Lee S.R."/>
            <person name="Wilamowska K."/>
            <person name="Weinberg Z."/>
            <person name="Ruzzo W.L."/>
            <person name="Wloga D."/>
            <person name="Gaertig J."/>
            <person name="Frankel J."/>
            <person name="Tsao C.-C."/>
            <person name="Gorovsky M.A."/>
            <person name="Keeling P.J."/>
            <person name="Waller R.F."/>
            <person name="Patron N.J."/>
            <person name="Cherry J.M."/>
            <person name="Stover N.A."/>
            <person name="Krieger C.J."/>
            <person name="del Toro C."/>
            <person name="Ryder H.F."/>
            <person name="Williamson S.C."/>
            <person name="Barbeau R.A."/>
            <person name="Hamilton E.P."/>
            <person name="Orias E."/>
        </authorList>
    </citation>
    <scope>NUCLEOTIDE SEQUENCE [LARGE SCALE GENOMIC DNA]</scope>
    <source>
        <strain evidence="10">SB210</strain>
    </source>
</reference>
<feature type="compositionally biased region" description="Low complexity" evidence="7">
    <location>
        <begin position="15"/>
        <end position="25"/>
    </location>
</feature>
<dbReference type="SUPFAM" id="SSF56112">
    <property type="entry name" value="Protein kinase-like (PK-like)"/>
    <property type="match status" value="1"/>
</dbReference>
<dbReference type="CDD" id="cd14335">
    <property type="entry name" value="UBA_SnRK1_plant"/>
    <property type="match status" value="1"/>
</dbReference>
<feature type="compositionally biased region" description="Low complexity" evidence="7">
    <location>
        <begin position="450"/>
        <end position="461"/>
    </location>
</feature>
<evidence type="ECO:0000256" key="2">
    <source>
        <dbReference type="ARBA" id="ARBA00022679"/>
    </source>
</evidence>
<dbReference type="InterPro" id="IPR008271">
    <property type="entry name" value="Ser/Thr_kinase_AS"/>
</dbReference>
<dbReference type="PROSITE" id="PS50011">
    <property type="entry name" value="PROTEIN_KINASE_DOM"/>
    <property type="match status" value="1"/>
</dbReference>
<dbReference type="CDD" id="cd14003">
    <property type="entry name" value="STKc_AMPK-like"/>
    <property type="match status" value="1"/>
</dbReference>
<dbReference type="PANTHER" id="PTHR24346">
    <property type="entry name" value="MAP/MICROTUBULE AFFINITY-REGULATING KINASE"/>
    <property type="match status" value="1"/>
</dbReference>
<dbReference type="InterPro" id="IPR011009">
    <property type="entry name" value="Kinase-like_dom_sf"/>
</dbReference>
<feature type="region of interest" description="Disordered" evidence="7">
    <location>
        <begin position="1"/>
        <end position="61"/>
    </location>
</feature>
<dbReference type="KEGG" id="tet:TTHERM_00310320"/>
<feature type="compositionally biased region" description="Polar residues" evidence="7">
    <location>
        <begin position="602"/>
        <end position="612"/>
    </location>
</feature>
<evidence type="ECO:0000259" key="8">
    <source>
        <dbReference type="PROSITE" id="PS50011"/>
    </source>
</evidence>
<keyword evidence="3 6" id="KW-0547">Nucleotide-binding</keyword>
<keyword evidence="1" id="KW-0723">Serine/threonine-protein kinase</keyword>
<feature type="compositionally biased region" description="Polar residues" evidence="7">
    <location>
        <begin position="31"/>
        <end position="43"/>
    </location>
</feature>
<keyword evidence="4 9" id="KW-0418">Kinase</keyword>
<keyword evidence="10" id="KW-1185">Reference proteome</keyword>
<evidence type="ECO:0000256" key="5">
    <source>
        <dbReference type="ARBA" id="ARBA00022840"/>
    </source>
</evidence>
<feature type="binding site" evidence="6">
    <location>
        <position position="100"/>
    </location>
    <ligand>
        <name>ATP</name>
        <dbReference type="ChEBI" id="CHEBI:30616"/>
    </ligand>
</feature>
<dbReference type="GO" id="GO:0005737">
    <property type="term" value="C:cytoplasm"/>
    <property type="evidence" value="ECO:0007669"/>
    <property type="project" value="TreeGrafter"/>
</dbReference>
<dbReference type="Gene3D" id="1.10.510.10">
    <property type="entry name" value="Transferase(Phosphotransferase) domain 1"/>
    <property type="match status" value="1"/>
</dbReference>
<dbReference type="FunFam" id="3.30.200.20:FF:000003">
    <property type="entry name" value="Non-specific serine/threonine protein kinase"/>
    <property type="match status" value="1"/>
</dbReference>
<dbReference type="Proteomes" id="UP000009168">
    <property type="component" value="Unassembled WGS sequence"/>
</dbReference>
<evidence type="ECO:0000256" key="1">
    <source>
        <dbReference type="ARBA" id="ARBA00022527"/>
    </source>
</evidence>
<dbReference type="SMART" id="SM00220">
    <property type="entry name" value="S_TKc"/>
    <property type="match status" value="1"/>
</dbReference>
<dbReference type="STRING" id="312017.I7M962"/>
<dbReference type="OrthoDB" id="193931at2759"/>
<dbReference type="EMBL" id="GG662608">
    <property type="protein sequence ID" value="EAS00862.2"/>
    <property type="molecule type" value="Genomic_DNA"/>
</dbReference>
<evidence type="ECO:0000256" key="7">
    <source>
        <dbReference type="SAM" id="MobiDB-lite"/>
    </source>
</evidence>
<feature type="compositionally biased region" description="Basic and acidic residues" evidence="7">
    <location>
        <begin position="415"/>
        <end position="427"/>
    </location>
</feature>
<evidence type="ECO:0000313" key="10">
    <source>
        <dbReference type="Proteomes" id="UP000009168"/>
    </source>
</evidence>
<dbReference type="InterPro" id="IPR017441">
    <property type="entry name" value="Protein_kinase_ATP_BS"/>
</dbReference>